<proteinExistence type="predicted"/>
<dbReference type="InterPro" id="IPR010982">
    <property type="entry name" value="Lambda_DNA-bd_dom_sf"/>
</dbReference>
<dbReference type="Pfam" id="PF01381">
    <property type="entry name" value="HTH_3"/>
    <property type="match status" value="1"/>
</dbReference>
<accession>A0A165LS45</accession>
<dbReference type="Proteomes" id="UP000076481">
    <property type="component" value="Unassembled WGS sequence"/>
</dbReference>
<reference evidence="2 3" key="1">
    <citation type="submission" date="2016-03" db="EMBL/GenBank/DDBJ databases">
        <title>Speciation and ecological success in dimly lit waters: horizontal gene transfer in a green sulfur bacteria bloom unveiled by metagenomic assembly.</title>
        <authorList>
            <person name="Llorens-Mares T."/>
            <person name="Liu Z."/>
            <person name="Allen L.Z."/>
            <person name="Rusch D.B."/>
            <person name="Craig M.T."/>
            <person name="Dupont C.L."/>
            <person name="Bryant D.A."/>
            <person name="Casamayor E.O."/>
        </authorList>
    </citation>
    <scope>NUCLEOTIDE SEQUENCE [LARGE SCALE GENOMIC DNA]</scope>
    <source>
        <strain evidence="2">CIII</strain>
    </source>
</reference>
<dbReference type="PROSITE" id="PS50943">
    <property type="entry name" value="HTH_CROC1"/>
    <property type="match status" value="1"/>
</dbReference>
<dbReference type="CDD" id="cd00093">
    <property type="entry name" value="HTH_XRE"/>
    <property type="match status" value="1"/>
</dbReference>
<evidence type="ECO:0000259" key="1">
    <source>
        <dbReference type="PROSITE" id="PS50943"/>
    </source>
</evidence>
<dbReference type="PANTHER" id="PTHR43236:SF1">
    <property type="entry name" value="BLL7220 PROTEIN"/>
    <property type="match status" value="1"/>
</dbReference>
<dbReference type="PANTHER" id="PTHR43236">
    <property type="entry name" value="ANTITOXIN HIGA1"/>
    <property type="match status" value="1"/>
</dbReference>
<dbReference type="SMART" id="SM00530">
    <property type="entry name" value="HTH_XRE"/>
    <property type="match status" value="1"/>
</dbReference>
<dbReference type="EMBL" id="LVWG01000028">
    <property type="protein sequence ID" value="KZK74358.1"/>
    <property type="molecule type" value="Genomic_DNA"/>
</dbReference>
<dbReference type="InterPro" id="IPR001387">
    <property type="entry name" value="Cro/C1-type_HTH"/>
</dbReference>
<comment type="caution">
    <text evidence="2">The sequence shown here is derived from an EMBL/GenBank/DDBJ whole genome shotgun (WGS) entry which is preliminary data.</text>
</comment>
<dbReference type="SUPFAM" id="SSF47413">
    <property type="entry name" value="lambda repressor-like DNA-binding domains"/>
    <property type="match status" value="1"/>
</dbReference>
<dbReference type="Gene3D" id="1.10.260.40">
    <property type="entry name" value="lambda repressor-like DNA-binding domains"/>
    <property type="match status" value="1"/>
</dbReference>
<sequence>MTEENIGQRIKELRCQRGLSQEELARRIAIPRTAVTKIESGSQEIRFRELAKFAEALGISLGTLVEERRPVRESDENAFFRVSDSAQGYGDAPCGLETILHVILLAAAGDPLLDSRCLTEIVLQADRMHLAAYGKSISGIPKGSRTEMEIAIETTLENMVRGNVLQRVVDNESATRRYLPLRMPDLQELTASAYVLIEKAVCMKR</sequence>
<evidence type="ECO:0000313" key="2">
    <source>
        <dbReference type="EMBL" id="KZK74358.1"/>
    </source>
</evidence>
<name>A0A165LS45_PELLU</name>
<feature type="domain" description="HTH cro/C1-type" evidence="1">
    <location>
        <begin position="10"/>
        <end position="64"/>
    </location>
</feature>
<gene>
    <name evidence="2" type="ORF">A3K90_02840</name>
</gene>
<evidence type="ECO:0000313" key="3">
    <source>
        <dbReference type="Proteomes" id="UP000076481"/>
    </source>
</evidence>
<dbReference type="InterPro" id="IPR052345">
    <property type="entry name" value="Rad_response_metalloprotease"/>
</dbReference>
<organism evidence="2 3">
    <name type="scientific">Pelodictyon luteolum</name>
    <dbReference type="NCBI Taxonomy" id="1100"/>
    <lineage>
        <taxon>Bacteria</taxon>
        <taxon>Pseudomonadati</taxon>
        <taxon>Chlorobiota</taxon>
        <taxon>Chlorobiia</taxon>
        <taxon>Chlorobiales</taxon>
        <taxon>Chlorobiaceae</taxon>
        <taxon>Chlorobium/Pelodictyon group</taxon>
        <taxon>Pelodictyon</taxon>
    </lineage>
</organism>
<protein>
    <recommendedName>
        <fullName evidence="1">HTH cro/C1-type domain-containing protein</fullName>
    </recommendedName>
</protein>
<dbReference type="GO" id="GO:0003677">
    <property type="term" value="F:DNA binding"/>
    <property type="evidence" value="ECO:0007669"/>
    <property type="project" value="InterPro"/>
</dbReference>
<dbReference type="RefSeq" id="WP_303681500.1">
    <property type="nucleotide sequence ID" value="NZ_LVWG01000028.1"/>
</dbReference>
<dbReference type="AlphaFoldDB" id="A0A165LS45"/>